<dbReference type="Proteomes" id="UP001311915">
    <property type="component" value="Unassembled WGS sequence"/>
</dbReference>
<protein>
    <submittedName>
        <fullName evidence="1">Uncharacterized protein</fullName>
    </submittedName>
</protein>
<accession>A0AAV9MGI7</accession>
<dbReference type="EMBL" id="JAWPEI010000001">
    <property type="protein sequence ID" value="KAK4736953.1"/>
    <property type="molecule type" value="Genomic_DNA"/>
</dbReference>
<evidence type="ECO:0000313" key="2">
    <source>
        <dbReference type="Proteomes" id="UP001311915"/>
    </source>
</evidence>
<comment type="caution">
    <text evidence="1">The sequence shown here is derived from an EMBL/GenBank/DDBJ whole genome shotgun (WGS) entry which is preliminary data.</text>
</comment>
<name>A0AAV9MGI7_9SOLN</name>
<gene>
    <name evidence="1" type="ORF">R3W88_000650</name>
</gene>
<sequence>MEYVSELQHTDENTHIDIEANLHEVTMNEDGADRVQHNIRQLVPDPIRVDKSVKKINLSHHTRFFYINNNITRNSSSYRCTNPQDLFDSHALLSDSQLPIEIPITKIVTPFKILQSLYLTSFGSNEKGNEKLDDDIRLYFPFEG</sequence>
<dbReference type="AlphaFoldDB" id="A0AAV9MGI7"/>
<reference evidence="1 2" key="1">
    <citation type="submission" date="2023-10" db="EMBL/GenBank/DDBJ databases">
        <title>Genome-Wide Identification Analysis in wild type Solanum Pinnatisectum Reveals Some Genes Defensing Phytophthora Infestans.</title>
        <authorList>
            <person name="Sun C."/>
        </authorList>
    </citation>
    <scope>NUCLEOTIDE SEQUENCE [LARGE SCALE GENOMIC DNA]</scope>
    <source>
        <strain evidence="1">LQN</strain>
        <tissue evidence="1">Leaf</tissue>
    </source>
</reference>
<evidence type="ECO:0000313" key="1">
    <source>
        <dbReference type="EMBL" id="KAK4736953.1"/>
    </source>
</evidence>
<proteinExistence type="predicted"/>
<organism evidence="1 2">
    <name type="scientific">Solanum pinnatisectum</name>
    <name type="common">tansyleaf nightshade</name>
    <dbReference type="NCBI Taxonomy" id="50273"/>
    <lineage>
        <taxon>Eukaryota</taxon>
        <taxon>Viridiplantae</taxon>
        <taxon>Streptophyta</taxon>
        <taxon>Embryophyta</taxon>
        <taxon>Tracheophyta</taxon>
        <taxon>Spermatophyta</taxon>
        <taxon>Magnoliopsida</taxon>
        <taxon>eudicotyledons</taxon>
        <taxon>Gunneridae</taxon>
        <taxon>Pentapetalae</taxon>
        <taxon>asterids</taxon>
        <taxon>lamiids</taxon>
        <taxon>Solanales</taxon>
        <taxon>Solanaceae</taxon>
        <taxon>Solanoideae</taxon>
        <taxon>Solaneae</taxon>
        <taxon>Solanum</taxon>
    </lineage>
</organism>
<keyword evidence="2" id="KW-1185">Reference proteome</keyword>